<accession>A0A0A2L0W4</accession>
<evidence type="ECO:0000313" key="3">
    <source>
        <dbReference type="Proteomes" id="UP000030143"/>
    </source>
</evidence>
<dbReference type="Proteomes" id="UP000030143">
    <property type="component" value="Unassembled WGS sequence"/>
</dbReference>
<sequence>MSSSEDPCPACKWTSDQQRRCAYESSVRLFHGASNRGYWSLGSKFFFSRNAGNIPPAMRSSTPTSSKRIPPSPTQQAYRSGPRATSIFRSSSGCLGYR</sequence>
<dbReference type="PhylomeDB" id="A0A0A2L0W4"/>
<proteinExistence type="predicted"/>
<dbReference type="RefSeq" id="XP_016600074.1">
    <property type="nucleotide sequence ID" value="XM_016743892.1"/>
</dbReference>
<dbReference type="OrthoDB" id="8300194at2759"/>
<evidence type="ECO:0000313" key="2">
    <source>
        <dbReference type="EMBL" id="KGO58637.1"/>
    </source>
</evidence>
<dbReference type="VEuPathDB" id="FungiDB:PEXP_000730"/>
<dbReference type="HOGENOM" id="CLU_2334294_0_0_1"/>
<gene>
    <name evidence="2" type="ORF">PEX2_066210</name>
</gene>
<comment type="caution">
    <text evidence="2">The sequence shown here is derived from an EMBL/GenBank/DDBJ whole genome shotgun (WGS) entry which is preliminary data.</text>
</comment>
<dbReference type="EMBL" id="JQFZ01000117">
    <property type="protein sequence ID" value="KGO58637.1"/>
    <property type="molecule type" value="Genomic_DNA"/>
</dbReference>
<reference evidence="2 3" key="1">
    <citation type="journal article" date="2015" name="Mol. Plant Microbe Interact.">
        <title>Genome, transcriptome, and functional analyses of Penicillium expansum provide new insights into secondary metabolism and pathogenicity.</title>
        <authorList>
            <person name="Ballester A.R."/>
            <person name="Marcet-Houben M."/>
            <person name="Levin E."/>
            <person name="Sela N."/>
            <person name="Selma-Lazaro C."/>
            <person name="Carmona L."/>
            <person name="Wisniewski M."/>
            <person name="Droby S."/>
            <person name="Gonzalez-Candelas L."/>
            <person name="Gabaldon T."/>
        </authorList>
    </citation>
    <scope>NUCLEOTIDE SEQUENCE [LARGE SCALE GENOMIC DNA]</scope>
    <source>
        <strain evidence="2 3">MD-8</strain>
    </source>
</reference>
<keyword evidence="3" id="KW-1185">Reference proteome</keyword>
<feature type="region of interest" description="Disordered" evidence="1">
    <location>
        <begin position="55"/>
        <end position="98"/>
    </location>
</feature>
<evidence type="ECO:0000256" key="1">
    <source>
        <dbReference type="SAM" id="MobiDB-lite"/>
    </source>
</evidence>
<dbReference type="GeneID" id="27679312"/>
<dbReference type="AlphaFoldDB" id="A0A0A2L0W4"/>
<feature type="compositionally biased region" description="Polar residues" evidence="1">
    <location>
        <begin position="87"/>
        <end position="98"/>
    </location>
</feature>
<dbReference type="STRING" id="27334.A0A0A2L0W4"/>
<name>A0A0A2L0W4_PENEN</name>
<organism evidence="2 3">
    <name type="scientific">Penicillium expansum</name>
    <name type="common">Blue mold rot fungus</name>
    <dbReference type="NCBI Taxonomy" id="27334"/>
    <lineage>
        <taxon>Eukaryota</taxon>
        <taxon>Fungi</taxon>
        <taxon>Dikarya</taxon>
        <taxon>Ascomycota</taxon>
        <taxon>Pezizomycotina</taxon>
        <taxon>Eurotiomycetes</taxon>
        <taxon>Eurotiomycetidae</taxon>
        <taxon>Eurotiales</taxon>
        <taxon>Aspergillaceae</taxon>
        <taxon>Penicillium</taxon>
    </lineage>
</organism>
<protein>
    <submittedName>
        <fullName evidence="2">Uncharacterized protein</fullName>
    </submittedName>
</protein>